<dbReference type="Pfam" id="PF00023">
    <property type="entry name" value="Ank"/>
    <property type="match status" value="3"/>
</dbReference>
<gene>
    <name evidence="7" type="ORF">LTR84_003261</name>
</gene>
<feature type="repeat" description="ANK" evidence="3">
    <location>
        <begin position="1264"/>
        <end position="1296"/>
    </location>
</feature>
<dbReference type="PROSITE" id="PS50088">
    <property type="entry name" value="ANK_REPEAT"/>
    <property type="match status" value="12"/>
</dbReference>
<feature type="repeat" description="ANK" evidence="3">
    <location>
        <begin position="712"/>
        <end position="736"/>
    </location>
</feature>
<dbReference type="InterPro" id="IPR002110">
    <property type="entry name" value="Ankyrin_rpt"/>
</dbReference>
<dbReference type="Gene3D" id="3.40.50.300">
    <property type="entry name" value="P-loop containing nucleotide triphosphate hydrolases"/>
    <property type="match status" value="1"/>
</dbReference>
<dbReference type="PANTHER" id="PTHR24198">
    <property type="entry name" value="ANKYRIN REPEAT AND PROTEIN KINASE DOMAIN-CONTAINING PROTEIN"/>
    <property type="match status" value="1"/>
</dbReference>
<evidence type="ECO:0000256" key="3">
    <source>
        <dbReference type="PROSITE-ProRule" id="PRU00023"/>
    </source>
</evidence>
<dbReference type="PROSITE" id="PS50297">
    <property type="entry name" value="ANK_REP_REGION"/>
    <property type="match status" value="10"/>
</dbReference>
<feature type="domain" description="Nephrocystin 3-like N-terminal" evidence="6">
    <location>
        <begin position="80"/>
        <end position="240"/>
    </location>
</feature>
<dbReference type="InterPro" id="IPR054471">
    <property type="entry name" value="GPIID_WHD"/>
</dbReference>
<sequence length="1773" mass="196906">MSERHSLRALSDGYVVVEEPAPETINDPTRVTSTSKNRLNASPNDVPVENLQKLRDWLCPTNYDANSSDLRKHLAARTDGTCHWLRTCVEFQQWYHSSTTILLWIEGVPGAGKSVLCSHHIEYLQNNDSGPVLYFFFRRTINANKTPIAMVRDWACQLLPHSTSLARGLHNEMVRHPTVTTVPFQTLWDLFIIGIANTPKAYCIIDALDELEPGSEYLYQKLNGLVLLNPAKTKVMVTTRQLDYAECLYTGIPYAKIRLRPQNTDRDIAAFVQCRSSSFDFLKRDGDTRRQLCRTVCTLSRGLFLYAKLAIAELREKAENLGKDWLISSLSDIPKGIENMYASILNEQRLRTGVSLQDQLAILTWVTHVIRPLRPPELAAMLTMQYAERAERKYQFNMKDTVKRACGPLLETLPDGTIQVIHYSLTEYLTDQKRALELSHTYSTFPVIDSSRAHLDIASTCIRFLSLDCFLPIWIPHDIRETSKHARRTRSRQFSFLEYTATNCFKHARLCEPHQNELFSLLDAFMLPNPDLLRNWLALYRLHHQSCVPSRFGIKITGSLNTLGPLHTAALLGLTSYAAYLLGTNRFLALDEADEWRTPLSYAADEGHVTTVDLLLKHSSVNVHSNIDQDPFDYACLAGHVDVVKLLLSAGADPHLPTLRCGRQDCACLSRGDRFFPRSPSRSYDMVIKNGHTQVIRELASHPWQVLRYGNANDTFLHAAARYGRLDIVTFLLEDGRTPTDSRNSLGFTPLYEAAYYWESAIVKVLLALGACVNDTPTDLPYDLDDVFAPIPSCGATLLHALTSTLKGSEDEEKDGVKIAEVSQLIADLVGAGADANARDPSGKTPLHHASMKPSCRYLVKVLLEAGADLAAADNLGNQPLHVACPEVMPLLIAAGADPNARRNDGQTPLHLRVAKELGYGYSKTIEMLLDAGADVDLQDGEGNTSLMMNRRVQKPALYGQLFSRAVRLNTKNYYKDGLLHVLHETVFLEYSSTIEDWLRAGVLNLNDQNEDGETALFVSTMMGHTRKAELLLEHGADPQVKMSRGRSVLHAIAANFSKLPCSYSWRLSIGLSYKFDLLNRFLEAGLDVSALSLEGDTALMELARSGWSEAKYLLRGCETDYHVKAIRLLAERGTPLSTKNTAGQTCLHLAASSITEFHPSWYSRARRKQLPLHAFLEFGLNVDAQDDNGNTPLHSAAVVNASTGRNAEYHISALLENRANPGIVNNDGKTPLHMAAESGQCGAIDVLLDRMWANTARDQHDRFGNTALHYAVLAGKLVAVRSLLRACANHSLRNKNGDTALDIARKDSGEEYCKTPEIIAVLQENETRDHSGQRHENDEGFYRCESIAYLLQAGADVEALDENGATAFETAVHCGDMEMARMLLAHGAQIKNGWHNPLYAALETQDRHIDMIDLLIQEGARADEGPVAQQAVQCGEHRSVLRSILKDQAREGSSEILNLLLSHGADINETDDEGCPLIHWVARVRGDLSLLLKASPDLEKIDGEGRTALLVVCAHNRQNKLSNIRELIAAGSNATVSDSFGNNAIHLVLGNTFSSAGYDPEIGAIVQELLEASCPPFGPDQDGYTPLYKALRNGHFPLAAKLVEAGADMSCPGPLGDNALHHLARFISRYPPGRRVDPPRPTFMPRFLQAGADMNGGNLEGETPLFYAVESEFTKEHFQLYIDSGADIRVVNKKGQGLLHAIAQGCTGKPYYEQYYYIRKIFGDRGEEVQASKFKLLLDAGLDPYLEDHDHRTPLDDAAASGYDSILRFFSE</sequence>
<comment type="caution">
    <text evidence="7">The sequence shown here is derived from an EMBL/GenBank/DDBJ whole genome shotgun (WGS) entry which is preliminary data.</text>
</comment>
<dbReference type="RefSeq" id="XP_064705836.1">
    <property type="nucleotide sequence ID" value="XM_064846856.1"/>
</dbReference>
<dbReference type="SUPFAM" id="SSF48403">
    <property type="entry name" value="Ankyrin repeat"/>
    <property type="match status" value="4"/>
</dbReference>
<feature type="repeat" description="ANK" evidence="3">
    <location>
        <begin position="746"/>
        <end position="778"/>
    </location>
</feature>
<dbReference type="SUPFAM" id="SSF52540">
    <property type="entry name" value="P-loop containing nucleoside triphosphate hydrolases"/>
    <property type="match status" value="1"/>
</dbReference>
<feature type="domain" description="GPI inositol-deacylase winged helix" evidence="5">
    <location>
        <begin position="360"/>
        <end position="437"/>
    </location>
</feature>
<dbReference type="PANTHER" id="PTHR24198:SF165">
    <property type="entry name" value="ANKYRIN REPEAT-CONTAINING PROTEIN-RELATED"/>
    <property type="match status" value="1"/>
</dbReference>
<evidence type="ECO:0000256" key="4">
    <source>
        <dbReference type="SAM" id="MobiDB-lite"/>
    </source>
</evidence>
<reference evidence="7 8" key="1">
    <citation type="submission" date="2023-08" db="EMBL/GenBank/DDBJ databases">
        <title>Black Yeasts Isolated from many extreme environments.</title>
        <authorList>
            <person name="Coleine C."/>
            <person name="Stajich J.E."/>
            <person name="Selbmann L."/>
        </authorList>
    </citation>
    <scope>NUCLEOTIDE SEQUENCE [LARGE SCALE GENOMIC DNA]</scope>
    <source>
        <strain evidence="7 8">CCFEE 5792</strain>
    </source>
</reference>
<name>A0AAV9N891_9EURO</name>
<evidence type="ECO:0000256" key="1">
    <source>
        <dbReference type="ARBA" id="ARBA00022737"/>
    </source>
</evidence>
<evidence type="ECO:0000313" key="7">
    <source>
        <dbReference type="EMBL" id="KAK5051609.1"/>
    </source>
</evidence>
<dbReference type="InterPro" id="IPR027417">
    <property type="entry name" value="P-loop_NTPase"/>
</dbReference>
<organism evidence="7 8">
    <name type="scientific">Exophiala bonariae</name>
    <dbReference type="NCBI Taxonomy" id="1690606"/>
    <lineage>
        <taxon>Eukaryota</taxon>
        <taxon>Fungi</taxon>
        <taxon>Dikarya</taxon>
        <taxon>Ascomycota</taxon>
        <taxon>Pezizomycotina</taxon>
        <taxon>Eurotiomycetes</taxon>
        <taxon>Chaetothyriomycetidae</taxon>
        <taxon>Chaetothyriales</taxon>
        <taxon>Herpotrichiellaceae</taxon>
        <taxon>Exophiala</taxon>
    </lineage>
</organism>
<keyword evidence="1" id="KW-0677">Repeat</keyword>
<feature type="repeat" description="ANK" evidence="3">
    <location>
        <begin position="1441"/>
        <end position="1473"/>
    </location>
</feature>
<feature type="repeat" description="ANK" evidence="3">
    <location>
        <begin position="842"/>
        <end position="875"/>
    </location>
</feature>
<dbReference type="Pfam" id="PF22939">
    <property type="entry name" value="WHD_GPIID"/>
    <property type="match status" value="1"/>
</dbReference>
<feature type="repeat" description="ANK" evidence="3">
    <location>
        <begin position="1012"/>
        <end position="1044"/>
    </location>
</feature>
<feature type="repeat" description="ANK" evidence="3">
    <location>
        <begin position="1228"/>
        <end position="1260"/>
    </location>
</feature>
<dbReference type="Pfam" id="PF12796">
    <property type="entry name" value="Ank_2"/>
    <property type="match status" value="6"/>
</dbReference>
<keyword evidence="8" id="KW-1185">Reference proteome</keyword>
<proteinExistence type="predicted"/>
<feature type="compositionally biased region" description="Polar residues" evidence="4">
    <location>
        <begin position="26"/>
        <end position="43"/>
    </location>
</feature>
<evidence type="ECO:0000256" key="2">
    <source>
        <dbReference type="ARBA" id="ARBA00023043"/>
    </source>
</evidence>
<dbReference type="Pfam" id="PF24883">
    <property type="entry name" value="NPHP3_N"/>
    <property type="match status" value="1"/>
</dbReference>
<feature type="repeat" description="ANK" evidence="3">
    <location>
        <begin position="905"/>
        <end position="941"/>
    </location>
</feature>
<dbReference type="PRINTS" id="PR01415">
    <property type="entry name" value="ANKYRIN"/>
</dbReference>
<feature type="repeat" description="ANK" evidence="3">
    <location>
        <begin position="1364"/>
        <end position="1391"/>
    </location>
</feature>
<feature type="region of interest" description="Disordered" evidence="4">
    <location>
        <begin position="21"/>
        <end position="44"/>
    </location>
</feature>
<keyword evidence="2 3" id="KW-0040">ANK repeat</keyword>
<evidence type="ECO:0000259" key="5">
    <source>
        <dbReference type="Pfam" id="PF22939"/>
    </source>
</evidence>
<dbReference type="SMART" id="SM00248">
    <property type="entry name" value="ANK"/>
    <property type="match status" value="21"/>
</dbReference>
<accession>A0AAV9N891</accession>
<dbReference type="EMBL" id="JAVRRD010000015">
    <property type="protein sequence ID" value="KAK5051609.1"/>
    <property type="molecule type" value="Genomic_DNA"/>
</dbReference>
<dbReference type="InterPro" id="IPR056884">
    <property type="entry name" value="NPHP3-like_N"/>
</dbReference>
<evidence type="ECO:0000259" key="6">
    <source>
        <dbReference type="Pfam" id="PF24883"/>
    </source>
</evidence>
<dbReference type="GeneID" id="89971455"/>
<dbReference type="InterPro" id="IPR036770">
    <property type="entry name" value="Ankyrin_rpt-contain_sf"/>
</dbReference>
<feature type="repeat" description="ANK" evidence="3">
    <location>
        <begin position="1661"/>
        <end position="1694"/>
    </location>
</feature>
<feature type="repeat" description="ANK" evidence="3">
    <location>
        <begin position="1583"/>
        <end position="1615"/>
    </location>
</feature>
<protein>
    <recommendedName>
        <fullName evidence="9">NACHT domain-containing protein</fullName>
    </recommendedName>
</protein>
<feature type="repeat" description="ANK" evidence="3">
    <location>
        <begin position="627"/>
        <end position="659"/>
    </location>
</feature>
<dbReference type="Gene3D" id="1.25.40.20">
    <property type="entry name" value="Ankyrin repeat-containing domain"/>
    <property type="match status" value="8"/>
</dbReference>
<evidence type="ECO:0000313" key="8">
    <source>
        <dbReference type="Proteomes" id="UP001358417"/>
    </source>
</evidence>
<dbReference type="Proteomes" id="UP001358417">
    <property type="component" value="Unassembled WGS sequence"/>
</dbReference>
<evidence type="ECO:0008006" key="9">
    <source>
        <dbReference type="Google" id="ProtNLM"/>
    </source>
</evidence>